<reference evidence="8 9" key="1">
    <citation type="journal article" date="2015" name="Genome Announc.">
        <title>Expanding the biotechnology potential of lactobacilli through comparative genomics of 213 strains and associated genera.</title>
        <authorList>
            <person name="Sun Z."/>
            <person name="Harris H.M."/>
            <person name="McCann A."/>
            <person name="Guo C."/>
            <person name="Argimon S."/>
            <person name="Zhang W."/>
            <person name="Yang X."/>
            <person name="Jeffery I.B."/>
            <person name="Cooney J.C."/>
            <person name="Kagawa T.F."/>
            <person name="Liu W."/>
            <person name="Song Y."/>
            <person name="Salvetti E."/>
            <person name="Wrobel A."/>
            <person name="Rasinkangas P."/>
            <person name="Parkhill J."/>
            <person name="Rea M.C."/>
            <person name="O'Sullivan O."/>
            <person name="Ritari J."/>
            <person name="Douillard F.P."/>
            <person name="Paul Ross R."/>
            <person name="Yang R."/>
            <person name="Briner A.E."/>
            <person name="Felis G.E."/>
            <person name="de Vos W.M."/>
            <person name="Barrangou R."/>
            <person name="Klaenhammer T.R."/>
            <person name="Caufield P.W."/>
            <person name="Cui Y."/>
            <person name="Zhang H."/>
            <person name="O'Toole P.W."/>
        </authorList>
    </citation>
    <scope>NUCLEOTIDE SEQUENCE [LARGE SCALE GENOMIC DNA]</scope>
    <source>
        <strain evidence="8 9">DSM 20003</strain>
    </source>
</reference>
<dbReference type="InterPro" id="IPR055219">
    <property type="entry name" value="MinC_N_1"/>
</dbReference>
<comment type="subunit">
    <text evidence="5">Interacts with MinD and FtsZ.</text>
</comment>
<dbReference type="Pfam" id="PF03775">
    <property type="entry name" value="MinC_C"/>
    <property type="match status" value="1"/>
</dbReference>
<keyword evidence="9" id="KW-1185">Reference proteome</keyword>
<dbReference type="SUPFAM" id="SSF63848">
    <property type="entry name" value="Cell-division inhibitor MinC, C-terminal domain"/>
    <property type="match status" value="1"/>
</dbReference>
<dbReference type="RefSeq" id="WP_057903537.1">
    <property type="nucleotide sequence ID" value="NZ_AZDA01000013.1"/>
</dbReference>
<dbReference type="InterPro" id="IPR036145">
    <property type="entry name" value="MinC_C_sf"/>
</dbReference>
<organism evidence="8 9">
    <name type="scientific">Loigolactobacillus bifermentans DSM 20003</name>
    <dbReference type="NCBI Taxonomy" id="1423726"/>
    <lineage>
        <taxon>Bacteria</taxon>
        <taxon>Bacillati</taxon>
        <taxon>Bacillota</taxon>
        <taxon>Bacilli</taxon>
        <taxon>Lactobacillales</taxon>
        <taxon>Lactobacillaceae</taxon>
        <taxon>Loigolactobacillus</taxon>
    </lineage>
</organism>
<keyword evidence="3" id="KW-0717">Septation</keyword>
<comment type="similarity">
    <text evidence="1">Belongs to the MinC family.</text>
</comment>
<evidence type="ECO:0000256" key="3">
    <source>
        <dbReference type="ARBA" id="ARBA00023210"/>
    </source>
</evidence>
<comment type="caution">
    <text evidence="8">The sequence shown here is derived from an EMBL/GenBank/DDBJ whole genome shotgun (WGS) entry which is preliminary data.</text>
</comment>
<evidence type="ECO:0000256" key="4">
    <source>
        <dbReference type="ARBA" id="ARBA00023306"/>
    </source>
</evidence>
<dbReference type="OrthoDB" id="9790810at2"/>
<dbReference type="InterPro" id="IPR013033">
    <property type="entry name" value="MinC"/>
</dbReference>
<dbReference type="InterPro" id="IPR016098">
    <property type="entry name" value="CAP/MinC_C"/>
</dbReference>
<feature type="domain" description="Septum site-determining protein MinC N-terminal" evidence="7">
    <location>
        <begin position="4"/>
        <end position="82"/>
    </location>
</feature>
<keyword evidence="2 8" id="KW-0132">Cell division</keyword>
<evidence type="ECO:0000313" key="9">
    <source>
        <dbReference type="Proteomes" id="UP000051461"/>
    </source>
</evidence>
<dbReference type="GO" id="GO:0000902">
    <property type="term" value="P:cell morphogenesis"/>
    <property type="evidence" value="ECO:0007669"/>
    <property type="project" value="InterPro"/>
</dbReference>
<dbReference type="PANTHER" id="PTHR34108:SF1">
    <property type="entry name" value="SEPTUM SITE-DETERMINING PROTEIN MINC"/>
    <property type="match status" value="1"/>
</dbReference>
<dbReference type="PATRIC" id="fig|1423726.3.peg.475"/>
<dbReference type="GO" id="GO:1901891">
    <property type="term" value="P:regulation of cell septum assembly"/>
    <property type="evidence" value="ECO:0007669"/>
    <property type="project" value="InterPro"/>
</dbReference>
<dbReference type="EMBL" id="AZDA01000013">
    <property type="protein sequence ID" value="KRK40451.1"/>
    <property type="molecule type" value="Genomic_DNA"/>
</dbReference>
<dbReference type="Pfam" id="PF22642">
    <property type="entry name" value="MinC_N_1"/>
    <property type="match status" value="1"/>
</dbReference>
<dbReference type="InterPro" id="IPR005526">
    <property type="entry name" value="Septum_form_inhib_MinC_C"/>
</dbReference>
<evidence type="ECO:0000259" key="6">
    <source>
        <dbReference type="Pfam" id="PF03775"/>
    </source>
</evidence>
<evidence type="ECO:0000256" key="5">
    <source>
        <dbReference type="ARBA" id="ARBA00046874"/>
    </source>
</evidence>
<proteinExistence type="inferred from homology"/>
<evidence type="ECO:0000256" key="2">
    <source>
        <dbReference type="ARBA" id="ARBA00022618"/>
    </source>
</evidence>
<dbReference type="PANTHER" id="PTHR34108">
    <property type="entry name" value="SEPTUM SITE-DETERMINING PROTEIN MINC"/>
    <property type="match status" value="1"/>
</dbReference>
<dbReference type="Gene3D" id="3.30.160.540">
    <property type="match status" value="1"/>
</dbReference>
<gene>
    <name evidence="8" type="ORF">FC07_GL000460</name>
</gene>
<feature type="domain" description="Septum formation inhibitor MinC C-terminal" evidence="6">
    <location>
        <begin position="106"/>
        <end position="195"/>
    </location>
</feature>
<evidence type="ECO:0000256" key="1">
    <source>
        <dbReference type="ARBA" id="ARBA00006291"/>
    </source>
</evidence>
<dbReference type="Proteomes" id="UP000051461">
    <property type="component" value="Unassembled WGS sequence"/>
</dbReference>
<keyword evidence="4" id="KW-0131">Cell cycle</keyword>
<protein>
    <submittedName>
        <fullName evidence="8">Cell division inhibitor</fullName>
    </submittedName>
</protein>
<name>A0A0R1H764_9LACO</name>
<accession>A0A0R1H764</accession>
<sequence length="223" mass="24871">MKDVVLKGHQDGYLLTLKATGSFERILTELTDLFAQLNHDQQVAKKDLVQFKIDTENRLLTAQQRQQVLHLIEQYPAFRVSELKSNVILKTEAQREKEQDSVHINRATIRSGQEVTVEGDVLFVGQIHHGGILKATGHIFLLGDVAGIVQAGFPDNEEAVIVGDLSTAFQVRIADQVAIMADDQHAFTARSVAYINDLHLLDYGTLADLKTIRPKLYNKMGEA</sequence>
<dbReference type="Gene3D" id="2.160.20.70">
    <property type="match status" value="1"/>
</dbReference>
<dbReference type="GO" id="GO:0000917">
    <property type="term" value="P:division septum assembly"/>
    <property type="evidence" value="ECO:0007669"/>
    <property type="project" value="UniProtKB-KW"/>
</dbReference>
<dbReference type="STRING" id="1423726.FC07_GL000460"/>
<dbReference type="AlphaFoldDB" id="A0A0R1H764"/>
<evidence type="ECO:0000259" key="7">
    <source>
        <dbReference type="Pfam" id="PF22642"/>
    </source>
</evidence>
<evidence type="ECO:0000313" key="8">
    <source>
        <dbReference type="EMBL" id="KRK40451.1"/>
    </source>
</evidence>